<evidence type="ECO:0008006" key="5">
    <source>
        <dbReference type="Google" id="ProtNLM"/>
    </source>
</evidence>
<feature type="transmembrane region" description="Helical" evidence="2">
    <location>
        <begin position="23"/>
        <end position="43"/>
    </location>
</feature>
<evidence type="ECO:0000313" key="4">
    <source>
        <dbReference type="Proteomes" id="UP000811545"/>
    </source>
</evidence>
<name>A0A9E2BJB6_PSYF1</name>
<keyword evidence="2" id="KW-0472">Membrane</keyword>
<dbReference type="EMBL" id="QLTW01000103">
    <property type="protein sequence ID" value="MBT9145495.1"/>
    <property type="molecule type" value="Genomic_DNA"/>
</dbReference>
<dbReference type="Proteomes" id="UP000811545">
    <property type="component" value="Unassembled WGS sequence"/>
</dbReference>
<organism evidence="3 4">
    <name type="scientific">Psychracetigena formicireducens</name>
    <dbReference type="NCBI Taxonomy" id="2986056"/>
    <lineage>
        <taxon>Bacteria</taxon>
        <taxon>Bacillati</taxon>
        <taxon>Candidatus Lithacetigenota</taxon>
        <taxon>Candidatus Psychracetigena</taxon>
    </lineage>
</organism>
<evidence type="ECO:0000256" key="1">
    <source>
        <dbReference type="SAM" id="Coils"/>
    </source>
</evidence>
<sequence>MPESYIDKNEGKVGYETTTAEKILAIALTVFLLIGGLRLAGAIDRLFPHPNYTLIRQEHFPANLEAEFFTLQQKYHELRVEVQRYTDAEARARLDYEKAREEYRTLLDRGVDDPVKKLRWEQTRNQLEQVQKNIETAQTTLNNFRADLFAPKEIIFRAAEQKFQEDFNRQARTRNLKAGISLLIYALIMFILSFLIFNFFRTRSGLSRYALIGVSFLGFGALQALIVSFRIVYPYLIGIIPVEAIVSIGGSTISIAGIVYLKNRFFSSRAIRNRRLWKKVCPVCGFPDPGNHCSWCGSAQLVECPSCKKLTNEYLPRCRECGEKL</sequence>
<feature type="transmembrane region" description="Helical" evidence="2">
    <location>
        <begin position="209"/>
        <end position="229"/>
    </location>
</feature>
<evidence type="ECO:0000313" key="3">
    <source>
        <dbReference type="EMBL" id="MBT9145495.1"/>
    </source>
</evidence>
<gene>
    <name evidence="3" type="ORF">DDT42_01366</name>
</gene>
<keyword evidence="1" id="KW-0175">Coiled coil</keyword>
<proteinExistence type="predicted"/>
<reference evidence="3 4" key="1">
    <citation type="journal article" date="2021" name="bioRxiv">
        <title>Unique metabolic strategies in Hadean analogues reveal hints for primordial physiology.</title>
        <authorList>
            <person name="Nobu M.K."/>
            <person name="Nakai R."/>
            <person name="Tamazawa S."/>
            <person name="Mori H."/>
            <person name="Toyoda A."/>
            <person name="Ijiri A."/>
            <person name="Suzuki S."/>
            <person name="Kurokawa K."/>
            <person name="Kamagata Y."/>
            <person name="Tamaki H."/>
        </authorList>
    </citation>
    <scope>NUCLEOTIDE SEQUENCE [LARGE SCALE GENOMIC DNA]</scope>
    <source>
        <strain evidence="3">BS525</strain>
    </source>
</reference>
<dbReference type="AlphaFoldDB" id="A0A9E2BJB6"/>
<evidence type="ECO:0000256" key="2">
    <source>
        <dbReference type="SAM" id="Phobius"/>
    </source>
</evidence>
<keyword evidence="2" id="KW-1133">Transmembrane helix</keyword>
<comment type="caution">
    <text evidence="3">The sequence shown here is derived from an EMBL/GenBank/DDBJ whole genome shotgun (WGS) entry which is preliminary data.</text>
</comment>
<protein>
    <recommendedName>
        <fullName evidence="5">Zinc ribbon domain-containing protein</fullName>
    </recommendedName>
</protein>
<feature type="coiled-coil region" evidence="1">
    <location>
        <begin position="82"/>
        <end position="147"/>
    </location>
</feature>
<keyword evidence="2" id="KW-0812">Transmembrane</keyword>
<accession>A0A9E2BJB6</accession>
<feature type="transmembrane region" description="Helical" evidence="2">
    <location>
        <begin position="235"/>
        <end position="261"/>
    </location>
</feature>
<feature type="transmembrane region" description="Helical" evidence="2">
    <location>
        <begin position="178"/>
        <end position="197"/>
    </location>
</feature>